<dbReference type="VEuPathDB" id="TriTrypDB:TcBrA4_0063450"/>
<dbReference type="VEuPathDB" id="TriTrypDB:TcCLB.506999.100"/>
<dbReference type="EMBL" id="PRFA01000002">
    <property type="protein sequence ID" value="PWV02314.1"/>
    <property type="molecule type" value="Genomic_DNA"/>
</dbReference>
<dbReference type="VEuPathDB" id="TriTrypDB:TcYC6_0067990"/>
<reference evidence="1 2" key="1">
    <citation type="journal article" date="2018" name="Microb. Genom.">
        <title>Expanding an expanded genome: long-read sequencing of Trypanosoma cruzi.</title>
        <authorList>
            <person name="Berna L."/>
            <person name="Rodriguez M."/>
            <person name="Chiribao M.L."/>
            <person name="Parodi-Talice A."/>
            <person name="Pita S."/>
            <person name="Rijo G."/>
            <person name="Alvarez-Valin F."/>
            <person name="Robello C."/>
        </authorList>
    </citation>
    <scope>NUCLEOTIDE SEQUENCE [LARGE SCALE GENOMIC DNA]</scope>
    <source>
        <strain evidence="1 2">Dm28c</strain>
    </source>
</reference>
<dbReference type="VEuPathDB" id="TriTrypDB:TcCL_ESM12632"/>
<protein>
    <submittedName>
        <fullName evidence="1">Uncharacterized protein</fullName>
    </submittedName>
</protein>
<comment type="caution">
    <text evidence="1">The sequence shown here is derived from an EMBL/GenBank/DDBJ whole genome shotgun (WGS) entry which is preliminary data.</text>
</comment>
<proteinExistence type="predicted"/>
<name>A0A2V2W6T4_TRYCR</name>
<dbReference type="VEuPathDB" id="TriTrypDB:C3747_1g41"/>
<dbReference type="VEuPathDB" id="TriTrypDB:TcG_02075"/>
<dbReference type="OrthoDB" id="242341at2759"/>
<accession>A0A2V2W6T4</accession>
<sequence>MSFLLGAKRAREELSACERSVAYRVAAPLRCRLSCLAEGELVKGAAFLSVGGHSLCSRLDKGSSPFSSASVRSRRSVLNHAESRLVAHRHGVCRQPTVSDCSGGDRTPSFSPRQVQMDVTRGDTGRHYRFTFFMPAPDLFCGGEKDKATGAVKYRNAVVRELLNQLSVEAALTADREWDVVFHGKNVLFESGAESLMSALLSDSCQRIPLALFYGLETE</sequence>
<dbReference type="VEuPathDB" id="TriTrypDB:C4B63_2g31"/>
<dbReference type="VEuPathDB" id="TriTrypDB:BCY84_13915"/>
<evidence type="ECO:0000313" key="2">
    <source>
        <dbReference type="Proteomes" id="UP000246121"/>
    </source>
</evidence>
<dbReference type="AlphaFoldDB" id="A0A2V2W6T4"/>
<dbReference type="VEuPathDB" id="TriTrypDB:ECC02_001234"/>
<organism evidence="1 2">
    <name type="scientific">Trypanosoma cruzi</name>
    <dbReference type="NCBI Taxonomy" id="5693"/>
    <lineage>
        <taxon>Eukaryota</taxon>
        <taxon>Discoba</taxon>
        <taxon>Euglenozoa</taxon>
        <taxon>Kinetoplastea</taxon>
        <taxon>Metakinetoplastina</taxon>
        <taxon>Trypanosomatida</taxon>
        <taxon>Trypanosomatidae</taxon>
        <taxon>Trypanosoma</taxon>
        <taxon>Schizotrypanum</taxon>
    </lineage>
</organism>
<gene>
    <name evidence="1" type="ORF">C4B63_2g31</name>
</gene>
<dbReference type="VEuPathDB" id="TriTrypDB:TcCLB.510759.114"/>
<dbReference type="Proteomes" id="UP000246121">
    <property type="component" value="Unassembled WGS sequence"/>
</dbReference>
<evidence type="ECO:0000313" key="1">
    <source>
        <dbReference type="EMBL" id="PWV02314.1"/>
    </source>
</evidence>